<keyword evidence="2 5" id="KW-0812">Transmembrane</keyword>
<evidence type="ECO:0000313" key="6">
    <source>
        <dbReference type="Proteomes" id="UP001652661"/>
    </source>
</evidence>
<dbReference type="Gene3D" id="1.20.1250.20">
    <property type="entry name" value="MFS general substrate transporter like domains"/>
    <property type="match status" value="1"/>
</dbReference>
<accession>A0A6P4HPU0</accession>
<dbReference type="GO" id="GO:0022857">
    <property type="term" value="F:transmembrane transporter activity"/>
    <property type="evidence" value="ECO:0007669"/>
    <property type="project" value="InterPro"/>
</dbReference>
<keyword evidence="4 5" id="KW-0472">Membrane</keyword>
<reference evidence="7" key="1">
    <citation type="submission" date="2025-08" db="UniProtKB">
        <authorList>
            <consortium name="RefSeq"/>
        </authorList>
    </citation>
    <scope>IDENTIFICATION</scope>
    <source>
        <strain evidence="7">14028-0561.14</strain>
        <tissue evidence="7">Whole fly</tissue>
    </source>
</reference>
<name>A0A6P4HPU0_DROKI</name>
<keyword evidence="3 5" id="KW-1133">Transmembrane helix</keyword>
<feature type="transmembrane region" description="Helical" evidence="5">
    <location>
        <begin position="37"/>
        <end position="58"/>
    </location>
</feature>
<evidence type="ECO:0000256" key="1">
    <source>
        <dbReference type="ARBA" id="ARBA00004370"/>
    </source>
</evidence>
<gene>
    <name evidence="7" type="primary">LOC108071602</name>
</gene>
<feature type="transmembrane region" description="Helical" evidence="5">
    <location>
        <begin position="371"/>
        <end position="395"/>
    </location>
</feature>
<feature type="transmembrane region" description="Helical" evidence="5">
    <location>
        <begin position="198"/>
        <end position="219"/>
    </location>
</feature>
<dbReference type="OMA" id="KNQPQWN"/>
<protein>
    <submittedName>
        <fullName evidence="7">Galactose-proton symporter</fullName>
    </submittedName>
</protein>
<feature type="transmembrane region" description="Helical" evidence="5">
    <location>
        <begin position="435"/>
        <end position="454"/>
    </location>
</feature>
<evidence type="ECO:0000313" key="7">
    <source>
        <dbReference type="RefSeq" id="XP_017017872.1"/>
    </source>
</evidence>
<feature type="transmembrane region" description="Helical" evidence="5">
    <location>
        <begin position="141"/>
        <end position="162"/>
    </location>
</feature>
<dbReference type="Proteomes" id="UP001652661">
    <property type="component" value="Chromosome 3L"/>
</dbReference>
<dbReference type="SUPFAM" id="SSF103473">
    <property type="entry name" value="MFS general substrate transporter"/>
    <property type="match status" value="1"/>
</dbReference>
<evidence type="ECO:0000256" key="5">
    <source>
        <dbReference type="SAM" id="Phobius"/>
    </source>
</evidence>
<dbReference type="PANTHER" id="PTHR23529:SF2">
    <property type="entry name" value="GH19118P-RELATED"/>
    <property type="match status" value="1"/>
</dbReference>
<dbReference type="GO" id="GO:0016020">
    <property type="term" value="C:membrane"/>
    <property type="evidence" value="ECO:0007669"/>
    <property type="project" value="UniProtKB-SubCell"/>
</dbReference>
<dbReference type="InterPro" id="IPR005828">
    <property type="entry name" value="MFS_sugar_transport-like"/>
</dbReference>
<keyword evidence="6" id="KW-1185">Reference proteome</keyword>
<evidence type="ECO:0000256" key="3">
    <source>
        <dbReference type="ARBA" id="ARBA00022989"/>
    </source>
</evidence>
<dbReference type="RefSeq" id="XP_017017872.1">
    <property type="nucleotide sequence ID" value="XM_017162383.3"/>
</dbReference>
<dbReference type="AlphaFoldDB" id="A0A6P4HPU0"/>
<dbReference type="OrthoDB" id="6612291at2759"/>
<dbReference type="Pfam" id="PF00083">
    <property type="entry name" value="Sugar_tr"/>
    <property type="match status" value="1"/>
</dbReference>
<dbReference type="PANTHER" id="PTHR23529">
    <property type="entry name" value="GH19118P-RELATED"/>
    <property type="match status" value="1"/>
</dbReference>
<evidence type="ECO:0000256" key="2">
    <source>
        <dbReference type="ARBA" id="ARBA00022692"/>
    </source>
</evidence>
<feature type="transmembrane region" description="Helical" evidence="5">
    <location>
        <begin position="103"/>
        <end position="121"/>
    </location>
</feature>
<comment type="subcellular location">
    <subcellularLocation>
        <location evidence="1">Membrane</location>
    </subcellularLocation>
</comment>
<feature type="transmembrane region" description="Helical" evidence="5">
    <location>
        <begin position="316"/>
        <end position="336"/>
    </location>
</feature>
<sequence>MSAKKSQSPAQDSLASSSPPPPVVTFLRLGHKNHSQWNALGSASFVLISGGMSLAWGAGFAVHSAHRDQLLLTVHMQVAWYATATLGAIFGAFCTHRLPQKPIYILGSCLVIASGILFLAWPESSSAVIAARYLDGLANGLVFVPALSTVGEIAVNGIRGLLASTVEQLATNTGILMQLIYTAVWRTEWNVAIVADQVHGVLSIIYGVIALALALTLCVESPVHLLMRSNEQRAVVALRHLQRPYMVTSETLLRLDEHKLYVAASREMCWWLSLQKGLPPLLKILAHRLLGSLCLNLVIWSALFETASQLVSSFQAWPYVVFGVLRWCGCFCVVLLMDTTGRKKPTLFGTFSTGSFAFAFANLFGRTPHMITALVVLLSLQFFAGLGQCASAVYLTEGFPLAVKPHLVAVVYVMELITRLLLCSFAPSLEGIATYFQVLGSLSMVFFLLGIFCLPETRLVTLAEAQQKFAKWFNKDF</sequence>
<organism evidence="6 7">
    <name type="scientific">Drosophila kikkawai</name>
    <name type="common">Fruit fly</name>
    <dbReference type="NCBI Taxonomy" id="30033"/>
    <lineage>
        <taxon>Eukaryota</taxon>
        <taxon>Metazoa</taxon>
        <taxon>Ecdysozoa</taxon>
        <taxon>Arthropoda</taxon>
        <taxon>Hexapoda</taxon>
        <taxon>Insecta</taxon>
        <taxon>Pterygota</taxon>
        <taxon>Neoptera</taxon>
        <taxon>Endopterygota</taxon>
        <taxon>Diptera</taxon>
        <taxon>Brachycera</taxon>
        <taxon>Muscomorpha</taxon>
        <taxon>Ephydroidea</taxon>
        <taxon>Drosophilidae</taxon>
        <taxon>Drosophila</taxon>
        <taxon>Sophophora</taxon>
    </lineage>
</organism>
<evidence type="ECO:0000256" key="4">
    <source>
        <dbReference type="ARBA" id="ARBA00023136"/>
    </source>
</evidence>
<dbReference type="GeneID" id="108071602"/>
<proteinExistence type="predicted"/>
<feature type="transmembrane region" description="Helical" evidence="5">
    <location>
        <begin position="169"/>
        <end position="186"/>
    </location>
</feature>
<feature type="transmembrane region" description="Helical" evidence="5">
    <location>
        <begin position="78"/>
        <end position="96"/>
    </location>
</feature>
<feature type="transmembrane region" description="Helical" evidence="5">
    <location>
        <begin position="285"/>
        <end position="304"/>
    </location>
</feature>
<dbReference type="InterPro" id="IPR036259">
    <property type="entry name" value="MFS_trans_sf"/>
</dbReference>